<dbReference type="AlphaFoldDB" id="A0A412HET9"/>
<dbReference type="EMBL" id="QRVA01000019">
    <property type="protein sequence ID" value="RGS15240.1"/>
    <property type="molecule type" value="Genomic_DNA"/>
</dbReference>
<sequence length="177" mass="20953">MRYTKDIFDILSKGGFVSQNSMQRALLYDDIEDNFQEYQEYYEKIGFLLEGGNGYYYFSRTESKVELTDKVQRMKEWINRVDFLKTFNPTFGSGFTFRKSNIQEKFSSDIELKDKARDLYPDLKTHEEKIDKLVSDLERQGFVELENELDGTYKVTAAFHYIEELIDCLTIIETEQA</sequence>
<protein>
    <submittedName>
        <fullName evidence="1">Uncharacterized protein</fullName>
    </submittedName>
</protein>
<dbReference type="Proteomes" id="UP000283872">
    <property type="component" value="Unassembled WGS sequence"/>
</dbReference>
<organism evidence="1 2">
    <name type="scientific">Segatella copri</name>
    <dbReference type="NCBI Taxonomy" id="165179"/>
    <lineage>
        <taxon>Bacteria</taxon>
        <taxon>Pseudomonadati</taxon>
        <taxon>Bacteroidota</taxon>
        <taxon>Bacteroidia</taxon>
        <taxon>Bacteroidales</taxon>
        <taxon>Prevotellaceae</taxon>
        <taxon>Segatella</taxon>
    </lineage>
</organism>
<dbReference type="RefSeq" id="WP_118085901.1">
    <property type="nucleotide sequence ID" value="NZ_JAHOFA010000028.1"/>
</dbReference>
<evidence type="ECO:0000313" key="1">
    <source>
        <dbReference type="EMBL" id="RGS15240.1"/>
    </source>
</evidence>
<proteinExistence type="predicted"/>
<reference evidence="1 2" key="1">
    <citation type="submission" date="2018-08" db="EMBL/GenBank/DDBJ databases">
        <title>A genome reference for cultivated species of the human gut microbiota.</title>
        <authorList>
            <person name="Zou Y."/>
            <person name="Xue W."/>
            <person name="Luo G."/>
        </authorList>
    </citation>
    <scope>NUCLEOTIDE SEQUENCE [LARGE SCALE GENOMIC DNA]</scope>
    <source>
        <strain evidence="1 2">AF24-12</strain>
    </source>
</reference>
<accession>A0A412HET9</accession>
<evidence type="ECO:0000313" key="2">
    <source>
        <dbReference type="Proteomes" id="UP000283872"/>
    </source>
</evidence>
<dbReference type="Pfam" id="PF21980">
    <property type="entry name" value="MksE"/>
    <property type="match status" value="1"/>
</dbReference>
<gene>
    <name evidence="1" type="ORF">DWY11_08885</name>
</gene>
<name>A0A412HET9_9BACT</name>
<dbReference type="InterPro" id="IPR053841">
    <property type="entry name" value="MksE"/>
</dbReference>
<comment type="caution">
    <text evidence="1">The sequence shown here is derived from an EMBL/GenBank/DDBJ whole genome shotgun (WGS) entry which is preliminary data.</text>
</comment>